<protein>
    <submittedName>
        <fullName evidence="1">Uncharacterized protein</fullName>
    </submittedName>
</protein>
<evidence type="ECO:0000313" key="1">
    <source>
        <dbReference type="EMBL" id="MBB4936280.1"/>
    </source>
</evidence>
<dbReference type="Proteomes" id="UP000534286">
    <property type="component" value="Unassembled WGS sequence"/>
</dbReference>
<accession>A0A7W7RQG7</accession>
<evidence type="ECO:0000313" key="2">
    <source>
        <dbReference type="Proteomes" id="UP000534286"/>
    </source>
</evidence>
<organism evidence="1 2">
    <name type="scientific">Streptosporangium album</name>
    <dbReference type="NCBI Taxonomy" id="47479"/>
    <lineage>
        <taxon>Bacteria</taxon>
        <taxon>Bacillati</taxon>
        <taxon>Actinomycetota</taxon>
        <taxon>Actinomycetes</taxon>
        <taxon>Streptosporangiales</taxon>
        <taxon>Streptosporangiaceae</taxon>
        <taxon>Streptosporangium</taxon>
    </lineage>
</organism>
<gene>
    <name evidence="1" type="ORF">FHR32_000585</name>
</gene>
<dbReference type="RefSeq" id="WP_184752719.1">
    <property type="nucleotide sequence ID" value="NZ_BAABEK010000043.1"/>
</dbReference>
<dbReference type="EMBL" id="JACHJU010000001">
    <property type="protein sequence ID" value="MBB4936280.1"/>
    <property type="molecule type" value="Genomic_DNA"/>
</dbReference>
<reference evidence="1 2" key="1">
    <citation type="submission" date="2020-08" db="EMBL/GenBank/DDBJ databases">
        <title>Sequencing the genomes of 1000 actinobacteria strains.</title>
        <authorList>
            <person name="Klenk H.-P."/>
        </authorList>
    </citation>
    <scope>NUCLEOTIDE SEQUENCE [LARGE SCALE GENOMIC DNA]</scope>
    <source>
        <strain evidence="1 2">DSM 43023</strain>
    </source>
</reference>
<name>A0A7W7RQG7_9ACTN</name>
<keyword evidence="2" id="KW-1185">Reference proteome</keyword>
<dbReference type="AlphaFoldDB" id="A0A7W7RQG7"/>
<proteinExistence type="predicted"/>
<sequence>MIQGLHGCSDLRIRRKFPQYYRDPEQADEWQWVAFGLASEIAAAHGISPLALTRDTRARGTGVLALTPYATAHQV</sequence>
<comment type="caution">
    <text evidence="1">The sequence shown here is derived from an EMBL/GenBank/DDBJ whole genome shotgun (WGS) entry which is preliminary data.</text>
</comment>